<evidence type="ECO:0000313" key="1">
    <source>
        <dbReference type="EMBL" id="JAH33119.1"/>
    </source>
</evidence>
<proteinExistence type="predicted"/>
<reference evidence="1" key="1">
    <citation type="submission" date="2014-11" db="EMBL/GenBank/DDBJ databases">
        <authorList>
            <person name="Amaro Gonzalez C."/>
        </authorList>
    </citation>
    <scope>NUCLEOTIDE SEQUENCE</scope>
</reference>
<dbReference type="EMBL" id="GBXM01075458">
    <property type="protein sequence ID" value="JAH33119.1"/>
    <property type="molecule type" value="Transcribed_RNA"/>
</dbReference>
<protein>
    <submittedName>
        <fullName evidence="1">Uncharacterized protein</fullName>
    </submittedName>
</protein>
<dbReference type="AlphaFoldDB" id="A0A0E9RVG3"/>
<reference evidence="1" key="2">
    <citation type="journal article" date="2015" name="Fish Shellfish Immunol.">
        <title>Early steps in the European eel (Anguilla anguilla)-Vibrio vulnificus interaction in the gills: Role of the RtxA13 toxin.</title>
        <authorList>
            <person name="Callol A."/>
            <person name="Pajuelo D."/>
            <person name="Ebbesson L."/>
            <person name="Teles M."/>
            <person name="MacKenzie S."/>
            <person name="Amaro C."/>
        </authorList>
    </citation>
    <scope>NUCLEOTIDE SEQUENCE</scope>
</reference>
<accession>A0A0E9RVG3</accession>
<sequence>MEGVLQAIQEQLAQNGRAKSLCSANEQNSVRVLHK</sequence>
<organism evidence="1">
    <name type="scientific">Anguilla anguilla</name>
    <name type="common">European freshwater eel</name>
    <name type="synonym">Muraena anguilla</name>
    <dbReference type="NCBI Taxonomy" id="7936"/>
    <lineage>
        <taxon>Eukaryota</taxon>
        <taxon>Metazoa</taxon>
        <taxon>Chordata</taxon>
        <taxon>Craniata</taxon>
        <taxon>Vertebrata</taxon>
        <taxon>Euteleostomi</taxon>
        <taxon>Actinopterygii</taxon>
        <taxon>Neopterygii</taxon>
        <taxon>Teleostei</taxon>
        <taxon>Anguilliformes</taxon>
        <taxon>Anguillidae</taxon>
        <taxon>Anguilla</taxon>
    </lineage>
</organism>
<name>A0A0E9RVG3_ANGAN</name>